<dbReference type="EMBL" id="JBBWRZ010000001">
    <property type="protein sequence ID" value="KAK8246342.1"/>
    <property type="molecule type" value="Genomic_DNA"/>
</dbReference>
<dbReference type="PANTHER" id="PTHR38119">
    <property type="entry name" value="BTB DOMAIN-CONTAINING PROTEIN-RELATED"/>
    <property type="match status" value="1"/>
</dbReference>
<gene>
    <name evidence="1" type="ORF">HDK90DRAFT_461189</name>
</gene>
<name>A0ABR1Z2D4_9PEZI</name>
<reference evidence="1 2" key="1">
    <citation type="submission" date="2024-04" db="EMBL/GenBank/DDBJ databases">
        <title>Phyllosticta paracitricarpa is synonymous to the EU quarantine fungus P. citricarpa based on phylogenomic analyses.</title>
        <authorList>
            <consortium name="Lawrence Berkeley National Laboratory"/>
            <person name="Van Ingen-Buijs V.A."/>
            <person name="Van Westerhoven A.C."/>
            <person name="Haridas S."/>
            <person name="Skiadas P."/>
            <person name="Martin F."/>
            <person name="Groenewald J.Z."/>
            <person name="Crous P.W."/>
            <person name="Seidl M.F."/>
        </authorList>
    </citation>
    <scope>NUCLEOTIDE SEQUENCE [LARGE SCALE GENOMIC DNA]</scope>
    <source>
        <strain evidence="1 2">CBS 123374</strain>
    </source>
</reference>
<dbReference type="Proteomes" id="UP001492380">
    <property type="component" value="Unassembled WGS sequence"/>
</dbReference>
<evidence type="ECO:0000313" key="2">
    <source>
        <dbReference type="Proteomes" id="UP001492380"/>
    </source>
</evidence>
<evidence type="ECO:0000313" key="1">
    <source>
        <dbReference type="EMBL" id="KAK8246342.1"/>
    </source>
</evidence>
<proteinExistence type="predicted"/>
<sequence>MESSCALVKRPRLSYDTQTPRSLLNKANWPYFDDGDVIIQLQDEECLWTLRLHRSELEADSHQMTLLFSEGNRQGGPEGFAFHLTLGTPRTNDPIPRLTMRRRERPAVSTDISVAYRSFFAILYQQPLLLSTTDVLRAQYQAEILVHIAKRYGILEKLRPHLITHFSSFHVELFKSVAMDPPRWLNLAVDMEYEAIYKEALIHLVGMYPNHTGWAHAERTVPPALLDTIRDKGKELQQKVKDCIIRLFKIKLVRRTADNPRGDPPGTAMTLTYGSVERFILLSLHSEWLRRQLDLIEAYDNQRGPAPVPAAAAPGGRARPRPLPTAQPRGFGLLVRAIITDSEQYLPWHKVHGDLVDALHNFIAGPIVAQLEHDLRLLKTQTQGVIMHMGLNKKNLVVDEQTVRGLTYLICADVGPEDVVWRKEWRGRGWNGG</sequence>
<organism evidence="1 2">
    <name type="scientific">Phyllosticta capitalensis</name>
    <dbReference type="NCBI Taxonomy" id="121624"/>
    <lineage>
        <taxon>Eukaryota</taxon>
        <taxon>Fungi</taxon>
        <taxon>Dikarya</taxon>
        <taxon>Ascomycota</taxon>
        <taxon>Pezizomycotina</taxon>
        <taxon>Dothideomycetes</taxon>
        <taxon>Dothideomycetes incertae sedis</taxon>
        <taxon>Botryosphaeriales</taxon>
        <taxon>Phyllostictaceae</taxon>
        <taxon>Phyllosticta</taxon>
    </lineage>
</organism>
<comment type="caution">
    <text evidence="1">The sequence shown here is derived from an EMBL/GenBank/DDBJ whole genome shotgun (WGS) entry which is preliminary data.</text>
</comment>
<accession>A0ABR1Z2D4</accession>
<dbReference type="PANTHER" id="PTHR38119:SF1">
    <property type="entry name" value="BTB DOMAIN-CONTAINING PROTEIN"/>
    <property type="match status" value="1"/>
</dbReference>
<keyword evidence="2" id="KW-1185">Reference proteome</keyword>
<protein>
    <submittedName>
        <fullName evidence="1">Uncharacterized protein</fullName>
    </submittedName>
</protein>